<dbReference type="GO" id="GO:0031032">
    <property type="term" value="P:actomyosin structure organization"/>
    <property type="evidence" value="ECO:0007669"/>
    <property type="project" value="TreeGrafter"/>
</dbReference>
<dbReference type="Pfam" id="PF09380">
    <property type="entry name" value="FERM_C"/>
    <property type="match status" value="1"/>
</dbReference>
<dbReference type="Pfam" id="PF09379">
    <property type="entry name" value="FERM_N"/>
    <property type="match status" value="1"/>
</dbReference>
<sequence length="380" mass="44757">MDPKKQCYCKIILLDNTDLNVVVSKNAIGQELYDQVFYALDLEEKDYFGLQFMDHFHVQHWLDPIKRITKQVPIGPPYTFRFRVKFYTSEPNNLREELTRYQFFLQLKHDIQSGRLQCPKNIAVELAAFALQSELGDYNEAEHTAALISEFRFHPEQDEEMEIAILERFITCRGQSPAAAEINYLNKAKWIELYGVDMHTVEGKDGNLYRLGLTPTGMLVFDGNQKIGLFLWEKIQKLDFKNRKITLVVEEDVDQTSGQVQLHTFVFNLSSHKACKHLWKCAIEHHTFFRLKYHKPSYAKTSQLFRLGSTFRYRGRTEYENVHKDGGRLSRRQSVTFERRPSQRYGPRQSLLNRRIQVRNDFKQQVGYNCQLMLIIINII</sequence>
<dbReference type="InterPro" id="IPR014847">
    <property type="entry name" value="FA"/>
</dbReference>
<dbReference type="InterPro" id="IPR011993">
    <property type="entry name" value="PH-like_dom_sf"/>
</dbReference>
<dbReference type="InterPro" id="IPR000798">
    <property type="entry name" value="Ez/rad/moesin-like"/>
</dbReference>
<dbReference type="GO" id="GO:0005856">
    <property type="term" value="C:cytoskeleton"/>
    <property type="evidence" value="ECO:0007669"/>
    <property type="project" value="TreeGrafter"/>
</dbReference>
<dbReference type="FunFam" id="2.30.29.30:FF:000002">
    <property type="entry name" value="Band 4.1-like protein 5 isoform 1"/>
    <property type="match status" value="1"/>
</dbReference>
<evidence type="ECO:0000313" key="8">
    <source>
        <dbReference type="EMBL" id="VDM99552.1"/>
    </source>
</evidence>
<dbReference type="Gene3D" id="2.30.29.30">
    <property type="entry name" value="Pleckstrin-homology domain (PH domain)/Phosphotyrosine-binding domain (PTB)"/>
    <property type="match status" value="1"/>
</dbReference>
<dbReference type="GO" id="GO:0005912">
    <property type="term" value="C:adherens junction"/>
    <property type="evidence" value="ECO:0007669"/>
    <property type="project" value="UniProtKB-SubCell"/>
</dbReference>
<dbReference type="PANTHER" id="PTHR23280">
    <property type="entry name" value="4.1 G PROTEIN"/>
    <property type="match status" value="1"/>
</dbReference>
<dbReference type="InterPro" id="IPR018980">
    <property type="entry name" value="FERM_PH-like_C"/>
</dbReference>
<dbReference type="SMART" id="SM01196">
    <property type="entry name" value="FERM_C"/>
    <property type="match status" value="1"/>
</dbReference>
<evidence type="ECO:0000256" key="6">
    <source>
        <dbReference type="ARBA" id="ARBA00043944"/>
    </source>
</evidence>
<dbReference type="SUPFAM" id="SSF50729">
    <property type="entry name" value="PH domain-like"/>
    <property type="match status" value="1"/>
</dbReference>
<feature type="domain" description="FERM" evidence="7">
    <location>
        <begin position="7"/>
        <end position="293"/>
    </location>
</feature>
<dbReference type="Gene3D" id="3.10.20.90">
    <property type="entry name" value="Phosphatidylinositol 3-kinase Catalytic Subunit, Chain A, domain 1"/>
    <property type="match status" value="1"/>
</dbReference>
<keyword evidence="5" id="KW-0965">Cell junction</keyword>
<accession>A0A0N5CSJ8</accession>
<dbReference type="InterPro" id="IPR000299">
    <property type="entry name" value="FERM_domain"/>
</dbReference>
<dbReference type="SMART" id="SM01195">
    <property type="entry name" value="FA"/>
    <property type="match status" value="1"/>
</dbReference>
<protein>
    <recommendedName>
        <fullName evidence="3">Moesin/ezrin/radixin homolog 1</fullName>
    </recommendedName>
</protein>
<dbReference type="CDD" id="cd13186">
    <property type="entry name" value="FERM_C_NBL4_NBL5"/>
    <property type="match status" value="1"/>
</dbReference>
<dbReference type="STRING" id="103827.A0A0N5CSJ8"/>
<dbReference type="Pfam" id="PF08736">
    <property type="entry name" value="FA"/>
    <property type="match status" value="1"/>
</dbReference>
<evidence type="ECO:0000256" key="2">
    <source>
        <dbReference type="ARBA" id="ARBA00004536"/>
    </source>
</evidence>
<dbReference type="PRINTS" id="PR00935">
    <property type="entry name" value="BAND41"/>
</dbReference>
<dbReference type="CDD" id="cd17108">
    <property type="entry name" value="FERM_F1_EPB41L5_like"/>
    <property type="match status" value="1"/>
</dbReference>
<keyword evidence="9" id="KW-1185">Reference proteome</keyword>
<dbReference type="EMBL" id="UYYF01001111">
    <property type="protein sequence ID" value="VDM99552.1"/>
    <property type="molecule type" value="Genomic_DNA"/>
</dbReference>
<dbReference type="FunFam" id="3.10.20.90:FF:000024">
    <property type="entry name" value="Erythrocyte membrane protein band 4.1-like 5"/>
    <property type="match status" value="1"/>
</dbReference>
<dbReference type="PROSITE" id="PS50057">
    <property type="entry name" value="FERM_3"/>
    <property type="match status" value="1"/>
</dbReference>
<dbReference type="InterPro" id="IPR019748">
    <property type="entry name" value="FERM_central"/>
</dbReference>
<dbReference type="CDD" id="cd14473">
    <property type="entry name" value="FERM_B-lobe"/>
    <property type="match status" value="1"/>
</dbReference>
<evidence type="ECO:0000256" key="3">
    <source>
        <dbReference type="ARBA" id="ARBA00022025"/>
    </source>
</evidence>
<dbReference type="InterPro" id="IPR029071">
    <property type="entry name" value="Ubiquitin-like_domsf"/>
</dbReference>
<dbReference type="GO" id="GO:0008092">
    <property type="term" value="F:cytoskeletal protein binding"/>
    <property type="evidence" value="ECO:0007669"/>
    <property type="project" value="InterPro"/>
</dbReference>
<dbReference type="SMART" id="SM00295">
    <property type="entry name" value="B41"/>
    <property type="match status" value="1"/>
</dbReference>
<evidence type="ECO:0000259" key="7">
    <source>
        <dbReference type="PROSITE" id="PS50057"/>
    </source>
</evidence>
<dbReference type="InterPro" id="IPR019749">
    <property type="entry name" value="Band_41_domain"/>
</dbReference>
<gene>
    <name evidence="8" type="ORF">TCLT_LOCUS3199</name>
</gene>
<reference evidence="8 9" key="2">
    <citation type="submission" date="2018-11" db="EMBL/GenBank/DDBJ databases">
        <authorList>
            <consortium name="Pathogen Informatics"/>
        </authorList>
    </citation>
    <scope>NUCLEOTIDE SEQUENCE [LARGE SCALE GENOMIC DNA]</scope>
</reference>
<evidence type="ECO:0000256" key="5">
    <source>
        <dbReference type="ARBA" id="ARBA00022949"/>
    </source>
</evidence>
<dbReference type="OrthoDB" id="6235974at2759"/>
<dbReference type="PANTHER" id="PTHR23280:SF25">
    <property type="entry name" value="MOESIN_EZRIN_RADIXIN HOMOLOG 1"/>
    <property type="match status" value="1"/>
</dbReference>
<evidence type="ECO:0000256" key="4">
    <source>
        <dbReference type="ARBA" id="ARBA00022490"/>
    </source>
</evidence>
<dbReference type="WBParaSite" id="TCLT_0000320101-mRNA-1">
    <property type="protein sequence ID" value="TCLT_0000320101-mRNA-1"/>
    <property type="gene ID" value="TCLT_0000320101"/>
</dbReference>
<dbReference type="GO" id="GO:0005737">
    <property type="term" value="C:cytoplasm"/>
    <property type="evidence" value="ECO:0007669"/>
    <property type="project" value="UniProtKB-SubCell"/>
</dbReference>
<proteinExistence type="predicted"/>
<dbReference type="InterPro" id="IPR014352">
    <property type="entry name" value="FERM/acyl-CoA-bd_prot_sf"/>
</dbReference>
<name>A0A0N5CSJ8_THECL</name>
<dbReference type="InterPro" id="IPR035963">
    <property type="entry name" value="FERM_2"/>
</dbReference>
<dbReference type="AlphaFoldDB" id="A0A0N5CSJ8"/>
<dbReference type="SUPFAM" id="SSF47031">
    <property type="entry name" value="Second domain of FERM"/>
    <property type="match status" value="1"/>
</dbReference>
<dbReference type="OMA" id="CPADGMD"/>
<evidence type="ECO:0000313" key="10">
    <source>
        <dbReference type="WBParaSite" id="TCLT_0000320101-mRNA-1"/>
    </source>
</evidence>
<dbReference type="SUPFAM" id="SSF54236">
    <property type="entry name" value="Ubiquitin-like"/>
    <property type="match status" value="1"/>
</dbReference>
<comment type="subcellular location">
    <subcellularLocation>
        <location evidence="2">Cell junction</location>
        <location evidence="2">Adherens junction</location>
    </subcellularLocation>
    <subcellularLocation>
        <location evidence="6">Cell projection</location>
        <location evidence="6">Rhabdomere</location>
    </subcellularLocation>
    <subcellularLocation>
        <location evidence="1">Cytoplasm</location>
    </subcellularLocation>
</comment>
<dbReference type="InterPro" id="IPR019747">
    <property type="entry name" value="FERM_CS"/>
</dbReference>
<organism evidence="10">
    <name type="scientific">Thelazia callipaeda</name>
    <name type="common">Oriental eyeworm</name>
    <name type="synonym">Parasitic nematode</name>
    <dbReference type="NCBI Taxonomy" id="103827"/>
    <lineage>
        <taxon>Eukaryota</taxon>
        <taxon>Metazoa</taxon>
        <taxon>Ecdysozoa</taxon>
        <taxon>Nematoda</taxon>
        <taxon>Chromadorea</taxon>
        <taxon>Rhabditida</taxon>
        <taxon>Spirurina</taxon>
        <taxon>Spiruromorpha</taxon>
        <taxon>Thelazioidea</taxon>
        <taxon>Thelaziidae</taxon>
        <taxon>Thelazia</taxon>
    </lineage>
</organism>
<dbReference type="GO" id="GO:0005886">
    <property type="term" value="C:plasma membrane"/>
    <property type="evidence" value="ECO:0007669"/>
    <property type="project" value="UniProtKB-ARBA"/>
</dbReference>
<reference evidence="10" key="1">
    <citation type="submission" date="2017-02" db="UniProtKB">
        <authorList>
            <consortium name="WormBaseParasite"/>
        </authorList>
    </citation>
    <scope>IDENTIFICATION</scope>
</reference>
<evidence type="ECO:0000256" key="1">
    <source>
        <dbReference type="ARBA" id="ARBA00004496"/>
    </source>
</evidence>
<dbReference type="Pfam" id="PF00373">
    <property type="entry name" value="FERM_M"/>
    <property type="match status" value="1"/>
</dbReference>
<dbReference type="PRINTS" id="PR00661">
    <property type="entry name" value="ERMFAMILY"/>
</dbReference>
<dbReference type="InterPro" id="IPR018979">
    <property type="entry name" value="FERM_N"/>
</dbReference>
<dbReference type="PROSITE" id="PS00660">
    <property type="entry name" value="FERM_1"/>
    <property type="match status" value="1"/>
</dbReference>
<dbReference type="Proteomes" id="UP000276776">
    <property type="component" value="Unassembled WGS sequence"/>
</dbReference>
<dbReference type="FunFam" id="1.20.80.10:FF:000003">
    <property type="entry name" value="Tyrosine-protein phosphatase non-receptor type 4"/>
    <property type="match status" value="1"/>
</dbReference>
<keyword evidence="4" id="KW-0963">Cytoplasm</keyword>
<dbReference type="Gene3D" id="1.20.80.10">
    <property type="match status" value="1"/>
</dbReference>
<evidence type="ECO:0000313" key="9">
    <source>
        <dbReference type="Proteomes" id="UP000276776"/>
    </source>
</evidence>